<organism evidence="2 3">
    <name type="scientific">Neocucurbitaria cava</name>
    <dbReference type="NCBI Taxonomy" id="798079"/>
    <lineage>
        <taxon>Eukaryota</taxon>
        <taxon>Fungi</taxon>
        <taxon>Dikarya</taxon>
        <taxon>Ascomycota</taxon>
        <taxon>Pezizomycotina</taxon>
        <taxon>Dothideomycetes</taxon>
        <taxon>Pleosporomycetidae</taxon>
        <taxon>Pleosporales</taxon>
        <taxon>Pleosporineae</taxon>
        <taxon>Cucurbitariaceae</taxon>
        <taxon>Neocucurbitaria</taxon>
    </lineage>
</organism>
<evidence type="ECO:0000256" key="1">
    <source>
        <dbReference type="SAM" id="MobiDB-lite"/>
    </source>
</evidence>
<protein>
    <submittedName>
        <fullName evidence="2">Uncharacterized protein</fullName>
    </submittedName>
</protein>
<dbReference type="Pfam" id="PF11951">
    <property type="entry name" value="Fungal_trans_2"/>
    <property type="match status" value="1"/>
</dbReference>
<evidence type="ECO:0000313" key="3">
    <source>
        <dbReference type="Proteomes" id="UP001140560"/>
    </source>
</evidence>
<dbReference type="Proteomes" id="UP001140560">
    <property type="component" value="Unassembled WGS sequence"/>
</dbReference>
<accession>A0A9W9CNJ8</accession>
<feature type="region of interest" description="Disordered" evidence="1">
    <location>
        <begin position="405"/>
        <end position="430"/>
    </location>
</feature>
<dbReference type="GO" id="GO:0001228">
    <property type="term" value="F:DNA-binding transcription activator activity, RNA polymerase II-specific"/>
    <property type="evidence" value="ECO:0007669"/>
    <property type="project" value="TreeGrafter"/>
</dbReference>
<comment type="caution">
    <text evidence="2">The sequence shown here is derived from an EMBL/GenBank/DDBJ whole genome shotgun (WGS) entry which is preliminary data.</text>
</comment>
<reference evidence="2" key="1">
    <citation type="submission" date="2022-10" db="EMBL/GenBank/DDBJ databases">
        <title>Tapping the CABI collections for fungal endophytes: first genome assemblies for Collariella, Neodidymelliopsis, Ascochyta clinopodiicola, Didymella pomorum, Didymosphaeria variabile, Neocosmospora piperis and Neocucurbitaria cava.</title>
        <authorList>
            <person name="Hill R."/>
        </authorList>
    </citation>
    <scope>NUCLEOTIDE SEQUENCE</scope>
    <source>
        <strain evidence="2">IMI 356814</strain>
    </source>
</reference>
<dbReference type="OrthoDB" id="5386330at2759"/>
<dbReference type="PANTHER" id="PTHR47784">
    <property type="entry name" value="STEROL UPTAKE CONTROL PROTEIN 2"/>
    <property type="match status" value="1"/>
</dbReference>
<feature type="compositionally biased region" description="Polar residues" evidence="1">
    <location>
        <begin position="405"/>
        <end position="414"/>
    </location>
</feature>
<proteinExistence type="predicted"/>
<gene>
    <name evidence="2" type="ORF">N0V83_003507</name>
</gene>
<dbReference type="InterPro" id="IPR053157">
    <property type="entry name" value="Sterol_Uptake_Regulator"/>
</dbReference>
<dbReference type="AlphaFoldDB" id="A0A9W9CNJ8"/>
<dbReference type="InterPro" id="IPR021858">
    <property type="entry name" value="Fun_TF"/>
</dbReference>
<sequence>MCGHFDPAPKPSTLSSAFATEKVSSHVLIFPQKPDNTPTPPADHGLLDPSVQAALLKDFPAADQLRFLQILKHFATDTIPTMLSLEPAQAAWRKAVPILATNYKFLTHGILAVASLHLAQLAMTQEERQTYEDIAANQMNVGLTQYRVEVQDVTTQNAEALFAFSTTITTFVLHSAGAECKAILKLMKENDWSIEDRMESISALSNAVFRVFRSVRGVLVIIVPCWHHIVKGIFRPVIARDWWPPGVPTTPEEHDEDRKLQHLNTMWSRPGRTYDYSCDTLRHALKDLKEAFALVSRVMALAQSGDTVCASTFDWTVVFHWPVQLSLDFISLLEQRRMEAWVLIAHFAILLARATGVLWLDGLGTSLLATAALVIGEDNWNWIAWPAAAVNVDLASLRNVAITSSKTDTPSRGTPTERPPVSFSTESSLP</sequence>
<dbReference type="EMBL" id="JAPEUY010000005">
    <property type="protein sequence ID" value="KAJ4373214.1"/>
    <property type="molecule type" value="Genomic_DNA"/>
</dbReference>
<keyword evidence="3" id="KW-1185">Reference proteome</keyword>
<name>A0A9W9CNJ8_9PLEO</name>
<dbReference type="PANTHER" id="PTHR47784:SF5">
    <property type="entry name" value="STEROL UPTAKE CONTROL PROTEIN 2"/>
    <property type="match status" value="1"/>
</dbReference>
<evidence type="ECO:0000313" key="2">
    <source>
        <dbReference type="EMBL" id="KAJ4373214.1"/>
    </source>
</evidence>